<dbReference type="Proteomes" id="UP000000305">
    <property type="component" value="Unassembled WGS sequence"/>
</dbReference>
<sequence length="221" mass="25693">MNQQRNEVTIDPNEITGNPVEGNHQHASVESISNVFINSHQPHQIVRRSLMWLKRWLLKACFLDYQRVPHFQKFPNWKSKVPAVNFEEEIEGNLSSMSSEDKQEVHIDLYLDVFDQADDDRTNDSSGNTRGFTEEAEPISNSWKATSRASAHPQRTLFHGMWEVFKDYVTQKSGSQGTDRKVLKEISSNVRLCVFCNVIYDLEKYQERHASSEHIKDKAFY</sequence>
<dbReference type="HOGENOM" id="CLU_1251780_0_0_1"/>
<dbReference type="KEGG" id="dpx:DAPPUDRAFT_332777"/>
<proteinExistence type="predicted"/>
<accession>E9HQY1</accession>
<evidence type="ECO:0000313" key="2">
    <source>
        <dbReference type="EMBL" id="EFX65860.1"/>
    </source>
</evidence>
<protein>
    <submittedName>
        <fullName evidence="2">Uncharacterized protein</fullName>
    </submittedName>
</protein>
<reference evidence="2 3" key="1">
    <citation type="journal article" date="2011" name="Science">
        <title>The ecoresponsive genome of Daphnia pulex.</title>
        <authorList>
            <person name="Colbourne J.K."/>
            <person name="Pfrender M.E."/>
            <person name="Gilbert D."/>
            <person name="Thomas W.K."/>
            <person name="Tucker A."/>
            <person name="Oakley T.H."/>
            <person name="Tokishita S."/>
            <person name="Aerts A."/>
            <person name="Arnold G.J."/>
            <person name="Basu M.K."/>
            <person name="Bauer D.J."/>
            <person name="Caceres C.E."/>
            <person name="Carmel L."/>
            <person name="Casola C."/>
            <person name="Choi J.H."/>
            <person name="Detter J.C."/>
            <person name="Dong Q."/>
            <person name="Dusheyko S."/>
            <person name="Eads B.D."/>
            <person name="Frohlich T."/>
            <person name="Geiler-Samerotte K.A."/>
            <person name="Gerlach D."/>
            <person name="Hatcher P."/>
            <person name="Jogdeo S."/>
            <person name="Krijgsveld J."/>
            <person name="Kriventseva E.V."/>
            <person name="Kultz D."/>
            <person name="Laforsch C."/>
            <person name="Lindquist E."/>
            <person name="Lopez J."/>
            <person name="Manak J.R."/>
            <person name="Muller J."/>
            <person name="Pangilinan J."/>
            <person name="Patwardhan R.P."/>
            <person name="Pitluck S."/>
            <person name="Pritham E.J."/>
            <person name="Rechtsteiner A."/>
            <person name="Rho M."/>
            <person name="Rogozin I.B."/>
            <person name="Sakarya O."/>
            <person name="Salamov A."/>
            <person name="Schaack S."/>
            <person name="Shapiro H."/>
            <person name="Shiga Y."/>
            <person name="Skalitzky C."/>
            <person name="Smith Z."/>
            <person name="Souvorov A."/>
            <person name="Sung W."/>
            <person name="Tang Z."/>
            <person name="Tsuchiya D."/>
            <person name="Tu H."/>
            <person name="Vos H."/>
            <person name="Wang M."/>
            <person name="Wolf Y.I."/>
            <person name="Yamagata H."/>
            <person name="Yamada T."/>
            <person name="Ye Y."/>
            <person name="Shaw J.R."/>
            <person name="Andrews J."/>
            <person name="Crease T.J."/>
            <person name="Tang H."/>
            <person name="Lucas S.M."/>
            <person name="Robertson H.M."/>
            <person name="Bork P."/>
            <person name="Koonin E.V."/>
            <person name="Zdobnov E.M."/>
            <person name="Grigoriev I.V."/>
            <person name="Lynch M."/>
            <person name="Boore J.L."/>
        </authorList>
    </citation>
    <scope>NUCLEOTIDE SEQUENCE [LARGE SCALE GENOMIC DNA]</scope>
</reference>
<feature type="region of interest" description="Disordered" evidence="1">
    <location>
        <begin position="118"/>
        <end position="137"/>
    </location>
</feature>
<gene>
    <name evidence="2" type="ORF">DAPPUDRAFT_332777</name>
</gene>
<dbReference type="InParanoid" id="E9HQY1"/>
<evidence type="ECO:0000256" key="1">
    <source>
        <dbReference type="SAM" id="MobiDB-lite"/>
    </source>
</evidence>
<dbReference type="AlphaFoldDB" id="E9HQY1"/>
<keyword evidence="3" id="KW-1185">Reference proteome</keyword>
<dbReference type="EMBL" id="GL732727">
    <property type="protein sequence ID" value="EFX65860.1"/>
    <property type="molecule type" value="Genomic_DNA"/>
</dbReference>
<evidence type="ECO:0000313" key="3">
    <source>
        <dbReference type="Proteomes" id="UP000000305"/>
    </source>
</evidence>
<organism evidence="2 3">
    <name type="scientific">Daphnia pulex</name>
    <name type="common">Water flea</name>
    <dbReference type="NCBI Taxonomy" id="6669"/>
    <lineage>
        <taxon>Eukaryota</taxon>
        <taxon>Metazoa</taxon>
        <taxon>Ecdysozoa</taxon>
        <taxon>Arthropoda</taxon>
        <taxon>Crustacea</taxon>
        <taxon>Branchiopoda</taxon>
        <taxon>Diplostraca</taxon>
        <taxon>Cladocera</taxon>
        <taxon>Anomopoda</taxon>
        <taxon>Daphniidae</taxon>
        <taxon>Daphnia</taxon>
    </lineage>
</organism>
<name>E9HQY1_DAPPU</name>